<evidence type="ECO:0000313" key="8">
    <source>
        <dbReference type="Proteomes" id="UP000198889"/>
    </source>
</evidence>
<keyword evidence="4" id="KW-0067">ATP-binding</keyword>
<dbReference type="AlphaFoldDB" id="A0A1G4UPS8"/>
<proteinExistence type="predicted"/>
<dbReference type="InterPro" id="IPR006935">
    <property type="entry name" value="Helicase/UvrB_N"/>
</dbReference>
<dbReference type="GO" id="GO:0004386">
    <property type="term" value="F:helicase activity"/>
    <property type="evidence" value="ECO:0007669"/>
    <property type="project" value="UniProtKB-KW"/>
</dbReference>
<protein>
    <submittedName>
        <fullName evidence="7">Superfamily II DNA or RNA helicase</fullName>
    </submittedName>
</protein>
<dbReference type="Pfam" id="PF04851">
    <property type="entry name" value="ResIII"/>
    <property type="match status" value="1"/>
</dbReference>
<evidence type="ECO:0000256" key="3">
    <source>
        <dbReference type="ARBA" id="ARBA00022806"/>
    </source>
</evidence>
<evidence type="ECO:0000256" key="2">
    <source>
        <dbReference type="ARBA" id="ARBA00022801"/>
    </source>
</evidence>
<dbReference type="InterPro" id="IPR027417">
    <property type="entry name" value="P-loop_NTPase"/>
</dbReference>
<evidence type="ECO:0000256" key="1">
    <source>
        <dbReference type="ARBA" id="ARBA00022741"/>
    </source>
</evidence>
<sequence length="531" mass="58675">MATVQLAHNAVVAKLIDPSREVAAFATSLLSYQVDAGLGGSWSGKSSFYDVITNTFPAGFVHLMQAELTRIGHTVNRICRPHASPLGPENPIVDEFGNDDPDYDYQMKALRQVEKHGAGIIRVATGGGKSKIAKLIMARYRRMTLFLTTRGILLYQMDDQLKAIGLNTGQIGDGEMRVVRGVNLGMVQTLVQALQVPDLGVERRAIVKSIHLSKNKNADMSNEEITRLAQEAFDRKTRRRNEVLQILSLIEVVIGEEAHEAGGDSYYEILRHCKNATIRVALTATPFMRDSAADNMRLMAAFGPILINIPEELLIQRGILAKPIFKFADVPAPEKLRKTSPFERAYELGYVENPHMHAQAVTDAKMAAIYRLPVLTLIARKKHGTNLLKLYKDAGLTYEFLKGEDDQDARRTQLKRLAAGKLDGVIGTTILDVGVDVPAIALVQLIGGMKAEVQLRQRIGRGLRRKKRGPNVTFIADYSCNLNTYLRDHARQRENIVRNTPGFVEGILPAGQDFDWSIFAANRGAAEGIAA</sequence>
<keyword evidence="2" id="KW-0378">Hydrolase</keyword>
<dbReference type="GO" id="GO:0016787">
    <property type="term" value="F:hydrolase activity"/>
    <property type="evidence" value="ECO:0007669"/>
    <property type="project" value="UniProtKB-KW"/>
</dbReference>
<keyword evidence="1" id="KW-0547">Nucleotide-binding</keyword>
<dbReference type="PROSITE" id="PS51194">
    <property type="entry name" value="HELICASE_CTER"/>
    <property type="match status" value="1"/>
</dbReference>
<dbReference type="GO" id="GO:0005524">
    <property type="term" value="F:ATP binding"/>
    <property type="evidence" value="ECO:0007669"/>
    <property type="project" value="UniProtKB-KW"/>
</dbReference>
<dbReference type="PANTHER" id="PTHR11274">
    <property type="entry name" value="RAD25/XP-B DNA REPAIR HELICASE"/>
    <property type="match status" value="1"/>
</dbReference>
<keyword evidence="3 7" id="KW-0347">Helicase</keyword>
<evidence type="ECO:0000256" key="4">
    <source>
        <dbReference type="ARBA" id="ARBA00022840"/>
    </source>
</evidence>
<evidence type="ECO:0000259" key="5">
    <source>
        <dbReference type="PROSITE" id="PS51192"/>
    </source>
</evidence>
<dbReference type="SMART" id="SM00487">
    <property type="entry name" value="DEXDc"/>
    <property type="match status" value="1"/>
</dbReference>
<dbReference type="STRING" id="177413.SAMN05660859_0059"/>
<name>A0A1G4UPS8_9HYPH</name>
<accession>A0A1G4UPS8</accession>
<dbReference type="Gene3D" id="3.40.50.300">
    <property type="entry name" value="P-loop containing nucleotide triphosphate hydrolases"/>
    <property type="match status" value="3"/>
</dbReference>
<dbReference type="RefSeq" id="WP_091444110.1">
    <property type="nucleotide sequence ID" value="NZ_FMTP01000010.1"/>
</dbReference>
<gene>
    <name evidence="7" type="ORF">SAMN05660859_0059</name>
</gene>
<reference evidence="8" key="1">
    <citation type="submission" date="2016-10" db="EMBL/GenBank/DDBJ databases">
        <authorList>
            <person name="Varghese N."/>
            <person name="Submissions S."/>
        </authorList>
    </citation>
    <scope>NUCLEOTIDE SEQUENCE [LARGE SCALE GENOMIC DNA]</scope>
    <source>
        <strain evidence="8">CGMCC 1.1761</strain>
    </source>
</reference>
<dbReference type="PROSITE" id="PS51192">
    <property type="entry name" value="HELICASE_ATP_BIND_1"/>
    <property type="match status" value="1"/>
</dbReference>
<dbReference type="InterPro" id="IPR050615">
    <property type="entry name" value="ATP-dep_DNA_Helicase"/>
</dbReference>
<dbReference type="SMART" id="SM00490">
    <property type="entry name" value="HELICc"/>
    <property type="match status" value="1"/>
</dbReference>
<dbReference type="InterPro" id="IPR014001">
    <property type="entry name" value="Helicase_ATP-bd"/>
</dbReference>
<dbReference type="Pfam" id="PF00271">
    <property type="entry name" value="Helicase_C"/>
    <property type="match status" value="1"/>
</dbReference>
<evidence type="ECO:0000313" key="7">
    <source>
        <dbReference type="EMBL" id="SCW95577.1"/>
    </source>
</evidence>
<dbReference type="SUPFAM" id="SSF52540">
    <property type="entry name" value="P-loop containing nucleoside triphosphate hydrolases"/>
    <property type="match status" value="2"/>
</dbReference>
<dbReference type="InterPro" id="IPR001650">
    <property type="entry name" value="Helicase_C-like"/>
</dbReference>
<dbReference type="GO" id="GO:0003677">
    <property type="term" value="F:DNA binding"/>
    <property type="evidence" value="ECO:0007669"/>
    <property type="project" value="InterPro"/>
</dbReference>
<organism evidence="7 8">
    <name type="scientific">Ancylobacter rudongensis</name>
    <dbReference type="NCBI Taxonomy" id="177413"/>
    <lineage>
        <taxon>Bacteria</taxon>
        <taxon>Pseudomonadati</taxon>
        <taxon>Pseudomonadota</taxon>
        <taxon>Alphaproteobacteria</taxon>
        <taxon>Hyphomicrobiales</taxon>
        <taxon>Xanthobacteraceae</taxon>
        <taxon>Ancylobacter</taxon>
    </lineage>
</organism>
<feature type="domain" description="Helicase C-terminal" evidence="6">
    <location>
        <begin position="364"/>
        <end position="508"/>
    </location>
</feature>
<dbReference type="EMBL" id="FMTP01000010">
    <property type="protein sequence ID" value="SCW95577.1"/>
    <property type="molecule type" value="Genomic_DNA"/>
</dbReference>
<feature type="domain" description="Helicase ATP-binding" evidence="5">
    <location>
        <begin position="110"/>
        <end position="286"/>
    </location>
</feature>
<evidence type="ECO:0000259" key="6">
    <source>
        <dbReference type="PROSITE" id="PS51194"/>
    </source>
</evidence>
<dbReference type="Proteomes" id="UP000198889">
    <property type="component" value="Unassembled WGS sequence"/>
</dbReference>
<keyword evidence="8" id="KW-1185">Reference proteome</keyword>
<dbReference type="PANTHER" id="PTHR11274:SF0">
    <property type="entry name" value="GENERAL TRANSCRIPTION AND DNA REPAIR FACTOR IIH HELICASE SUBUNIT XPB"/>
    <property type="match status" value="1"/>
</dbReference>